<protein>
    <submittedName>
        <fullName evidence="1">Uncharacterized protein</fullName>
    </submittedName>
</protein>
<reference evidence="2" key="1">
    <citation type="submission" date="2017-10" db="EMBL/GenBank/DDBJ databases">
        <title>Rapid genome shrinkage in a self-fertile nematode reveals novel sperm competition proteins.</title>
        <authorList>
            <person name="Yin D."/>
            <person name="Schwarz E.M."/>
            <person name="Thomas C.G."/>
            <person name="Felde R.L."/>
            <person name="Korf I.F."/>
            <person name="Cutter A.D."/>
            <person name="Schartner C.M."/>
            <person name="Ralston E.J."/>
            <person name="Meyer B.J."/>
            <person name="Haag E.S."/>
        </authorList>
    </citation>
    <scope>NUCLEOTIDE SEQUENCE [LARGE SCALE GENOMIC DNA]</scope>
    <source>
        <strain evidence="2">JU1422</strain>
    </source>
</reference>
<proteinExistence type="predicted"/>
<evidence type="ECO:0000313" key="1">
    <source>
        <dbReference type="EMBL" id="PIC11938.1"/>
    </source>
</evidence>
<accession>A0A2G5SA28</accession>
<comment type="caution">
    <text evidence="1">The sequence shown here is derived from an EMBL/GenBank/DDBJ whole genome shotgun (WGS) entry which is preliminary data.</text>
</comment>
<gene>
    <name evidence="1" type="ORF">B9Z55_028735</name>
</gene>
<dbReference type="EMBL" id="PDUG01000033">
    <property type="protein sequence ID" value="PIC11938.1"/>
    <property type="molecule type" value="Genomic_DNA"/>
</dbReference>
<keyword evidence="2" id="KW-1185">Reference proteome</keyword>
<dbReference type="Proteomes" id="UP000230233">
    <property type="component" value="Unassembled WGS sequence"/>
</dbReference>
<dbReference type="AlphaFoldDB" id="A0A2G5SA28"/>
<sequence length="152" mass="17078">MSFGEAKTEEGKKAIEKAESVVITASKKVFHIGETKSILEKCGDKRKIVVLQKGASKELVEEYGKMSEFENSFERAKSSRKFFHIAHVVKSGDVTECRSTQYLVVCVSSSPLHSLAASPPVFFSSPDSKDFSSVSKQRWTEIKRNRDEIKRN</sequence>
<organism evidence="1 2">
    <name type="scientific">Caenorhabditis nigoni</name>
    <dbReference type="NCBI Taxonomy" id="1611254"/>
    <lineage>
        <taxon>Eukaryota</taxon>
        <taxon>Metazoa</taxon>
        <taxon>Ecdysozoa</taxon>
        <taxon>Nematoda</taxon>
        <taxon>Chromadorea</taxon>
        <taxon>Rhabditida</taxon>
        <taxon>Rhabditina</taxon>
        <taxon>Rhabditomorpha</taxon>
        <taxon>Rhabditoidea</taxon>
        <taxon>Rhabditidae</taxon>
        <taxon>Peloderinae</taxon>
        <taxon>Caenorhabditis</taxon>
    </lineage>
</organism>
<name>A0A2G5SA28_9PELO</name>
<evidence type="ECO:0000313" key="2">
    <source>
        <dbReference type="Proteomes" id="UP000230233"/>
    </source>
</evidence>